<reference evidence="1" key="1">
    <citation type="submission" date="2018-06" db="EMBL/GenBank/DDBJ databases">
        <authorList>
            <person name="Zhirakovskaya E."/>
        </authorList>
    </citation>
    <scope>NUCLEOTIDE SEQUENCE</scope>
</reference>
<proteinExistence type="predicted"/>
<keyword evidence="1" id="KW-0418">Kinase</keyword>
<dbReference type="Pfam" id="PF00480">
    <property type="entry name" value="ROK"/>
    <property type="match status" value="1"/>
</dbReference>
<gene>
    <name evidence="1" type="ORF">MNBD_CHLOROFLEXI01-4334</name>
</gene>
<dbReference type="PANTHER" id="PTHR18964:SF146">
    <property type="entry name" value="POLYPHOSPHATE GLUCOKINASE"/>
    <property type="match status" value="1"/>
</dbReference>
<dbReference type="NCBIfam" id="NF045942">
    <property type="entry name" value="PolPhglucPhase"/>
    <property type="match status" value="1"/>
</dbReference>
<protein>
    <submittedName>
        <fullName evidence="1">Polyphosphate glucokinase</fullName>
        <ecNumber evidence="1">2.7.1.63</ecNumber>
    </submittedName>
</protein>
<dbReference type="Gene3D" id="3.30.420.40">
    <property type="match status" value="2"/>
</dbReference>
<sequence length="245" mass="26206">MITLGIDIGGSGIKGALVDTGKGEMVTDRLRILTPQPSEPQAVMNVLQQIVTHFHYSGPMGVGLPGIVINGVVRSAANIDKSWIGFPGQQAMVEATGCPVMLANDADVAGVAEMRFGAGKGQSGVVMIFTLGTGIGSAMFINGRLIPNTELGHLYLRNQKKDAENQAAGRIREEENLSWEAWGRRLDSYFKHIEFIFSPELIIIGGGVSKKHAKFLPYIDIRVPIVPAMLRNEAGIVGAAVLATK</sequence>
<dbReference type="EC" id="2.7.1.63" evidence="1"/>
<dbReference type="GO" id="GO:0047330">
    <property type="term" value="F:polyphosphate-glucose phosphotransferase activity"/>
    <property type="evidence" value="ECO:0007669"/>
    <property type="project" value="UniProtKB-EC"/>
</dbReference>
<accession>A0A3B0VGY8</accession>
<dbReference type="InterPro" id="IPR000600">
    <property type="entry name" value="ROK"/>
</dbReference>
<evidence type="ECO:0000313" key="1">
    <source>
        <dbReference type="EMBL" id="VAW42795.1"/>
    </source>
</evidence>
<dbReference type="CDD" id="cd24058">
    <property type="entry name" value="ASKHA_NBD_ROK_PPGK"/>
    <property type="match status" value="1"/>
</dbReference>
<dbReference type="AlphaFoldDB" id="A0A3B0VGY8"/>
<dbReference type="EMBL" id="UOEU01000957">
    <property type="protein sequence ID" value="VAW42795.1"/>
    <property type="molecule type" value="Genomic_DNA"/>
</dbReference>
<dbReference type="PANTHER" id="PTHR18964">
    <property type="entry name" value="ROK (REPRESSOR, ORF, KINASE) FAMILY"/>
    <property type="match status" value="1"/>
</dbReference>
<dbReference type="InterPro" id="IPR043129">
    <property type="entry name" value="ATPase_NBD"/>
</dbReference>
<name>A0A3B0VGY8_9ZZZZ</name>
<dbReference type="SUPFAM" id="SSF53067">
    <property type="entry name" value="Actin-like ATPase domain"/>
    <property type="match status" value="1"/>
</dbReference>
<organism evidence="1">
    <name type="scientific">hydrothermal vent metagenome</name>
    <dbReference type="NCBI Taxonomy" id="652676"/>
    <lineage>
        <taxon>unclassified sequences</taxon>
        <taxon>metagenomes</taxon>
        <taxon>ecological metagenomes</taxon>
    </lineage>
</organism>
<keyword evidence="1" id="KW-0808">Transferase</keyword>